<feature type="region of interest" description="Disordered" evidence="1">
    <location>
        <begin position="1"/>
        <end position="55"/>
    </location>
</feature>
<keyword evidence="3" id="KW-1185">Reference proteome</keyword>
<protein>
    <submittedName>
        <fullName evidence="2">Unnamed protein product</fullName>
    </submittedName>
</protein>
<dbReference type="EMBL" id="BSXT01000026">
    <property type="protein sequence ID" value="GMF15165.1"/>
    <property type="molecule type" value="Genomic_DNA"/>
</dbReference>
<evidence type="ECO:0000313" key="3">
    <source>
        <dbReference type="Proteomes" id="UP001165121"/>
    </source>
</evidence>
<accession>A0A9W6TKJ4</accession>
<dbReference type="OrthoDB" id="141283at2759"/>
<feature type="compositionally biased region" description="Acidic residues" evidence="1">
    <location>
        <begin position="37"/>
        <end position="47"/>
    </location>
</feature>
<dbReference type="AlphaFoldDB" id="A0A9W6TKJ4"/>
<evidence type="ECO:0000256" key="1">
    <source>
        <dbReference type="SAM" id="MobiDB-lite"/>
    </source>
</evidence>
<organism evidence="2 3">
    <name type="scientific">Phytophthora fragariaefolia</name>
    <dbReference type="NCBI Taxonomy" id="1490495"/>
    <lineage>
        <taxon>Eukaryota</taxon>
        <taxon>Sar</taxon>
        <taxon>Stramenopiles</taxon>
        <taxon>Oomycota</taxon>
        <taxon>Peronosporomycetes</taxon>
        <taxon>Peronosporales</taxon>
        <taxon>Peronosporaceae</taxon>
        <taxon>Phytophthora</taxon>
    </lineage>
</organism>
<proteinExistence type="predicted"/>
<name>A0A9W6TKJ4_9STRA</name>
<comment type="caution">
    <text evidence="2">The sequence shown here is derived from an EMBL/GenBank/DDBJ whole genome shotgun (WGS) entry which is preliminary data.</text>
</comment>
<feature type="compositionally biased region" description="Basic and acidic residues" evidence="1">
    <location>
        <begin position="1"/>
        <end position="36"/>
    </location>
</feature>
<sequence length="135" mass="15372">MAKEYQAVEKAGRASEHNDSLSRQEKASLLRSRVNENSEDSPEDAEDTSAPVDESPRFYPVVHVSRLKAVREFGDRPKVWLARELTVDARLDFDEELLPEDSWEPNMLAGEYEVELSLMTDGQWKRVLGGQSDSF</sequence>
<dbReference type="Proteomes" id="UP001165121">
    <property type="component" value="Unassembled WGS sequence"/>
</dbReference>
<gene>
    <name evidence="2" type="ORF">Pfra01_000032400</name>
</gene>
<reference evidence="2" key="1">
    <citation type="submission" date="2023-04" db="EMBL/GenBank/DDBJ databases">
        <title>Phytophthora fragariaefolia NBRC 109709.</title>
        <authorList>
            <person name="Ichikawa N."/>
            <person name="Sato H."/>
            <person name="Tonouchi N."/>
        </authorList>
    </citation>
    <scope>NUCLEOTIDE SEQUENCE</scope>
    <source>
        <strain evidence="2">NBRC 109709</strain>
    </source>
</reference>
<evidence type="ECO:0000313" key="2">
    <source>
        <dbReference type="EMBL" id="GMF15165.1"/>
    </source>
</evidence>